<evidence type="ECO:0000313" key="6">
    <source>
        <dbReference type="EMBL" id="CAE7254929.1"/>
    </source>
</evidence>
<dbReference type="PANTHER" id="PTHR23236">
    <property type="entry name" value="EUKARYOTIC TRANSLATION INITIATION FACTOR 4B/4H"/>
    <property type="match status" value="1"/>
</dbReference>
<dbReference type="AlphaFoldDB" id="A0A812LYZ6"/>
<accession>A0A812LYZ6</accession>
<comment type="caution">
    <text evidence="6">The sequence shown here is derived from an EMBL/GenBank/DDBJ whole genome shotgun (WGS) entry which is preliminary data.</text>
</comment>
<dbReference type="InterPro" id="IPR012677">
    <property type="entry name" value="Nucleotide-bd_a/b_plait_sf"/>
</dbReference>
<protein>
    <recommendedName>
        <fullName evidence="5">RRM domain-containing protein</fullName>
    </recommendedName>
</protein>
<dbReference type="Pfam" id="PF00076">
    <property type="entry name" value="RRM_1"/>
    <property type="match status" value="1"/>
</dbReference>
<dbReference type="EMBL" id="CAJNIZ010007076">
    <property type="protein sequence ID" value="CAE7254929.1"/>
    <property type="molecule type" value="Genomic_DNA"/>
</dbReference>
<reference evidence="6" key="1">
    <citation type="submission" date="2021-02" db="EMBL/GenBank/DDBJ databases">
        <authorList>
            <person name="Dougan E. K."/>
            <person name="Rhodes N."/>
            <person name="Thang M."/>
            <person name="Chan C."/>
        </authorList>
    </citation>
    <scope>NUCLEOTIDE SEQUENCE</scope>
</reference>
<evidence type="ECO:0000256" key="4">
    <source>
        <dbReference type="SAM" id="MobiDB-lite"/>
    </source>
</evidence>
<evidence type="ECO:0000256" key="2">
    <source>
        <dbReference type="ARBA" id="ARBA00022884"/>
    </source>
</evidence>
<dbReference type="InterPro" id="IPR035979">
    <property type="entry name" value="RBD_domain_sf"/>
</dbReference>
<dbReference type="Proteomes" id="UP000649617">
    <property type="component" value="Unassembled WGS sequence"/>
</dbReference>
<dbReference type="SUPFAM" id="SSF54928">
    <property type="entry name" value="RNA-binding domain, RBD"/>
    <property type="match status" value="1"/>
</dbReference>
<dbReference type="Gene3D" id="3.30.70.330">
    <property type="match status" value="1"/>
</dbReference>
<organism evidence="6 7">
    <name type="scientific">Symbiodinium pilosum</name>
    <name type="common">Dinoflagellate</name>
    <dbReference type="NCBI Taxonomy" id="2952"/>
    <lineage>
        <taxon>Eukaryota</taxon>
        <taxon>Sar</taxon>
        <taxon>Alveolata</taxon>
        <taxon>Dinophyceae</taxon>
        <taxon>Suessiales</taxon>
        <taxon>Symbiodiniaceae</taxon>
        <taxon>Symbiodinium</taxon>
    </lineage>
</organism>
<evidence type="ECO:0000259" key="5">
    <source>
        <dbReference type="PROSITE" id="PS50102"/>
    </source>
</evidence>
<keyword evidence="2 3" id="KW-0694">RNA-binding</keyword>
<feature type="domain" description="RRM" evidence="5">
    <location>
        <begin position="72"/>
        <end position="141"/>
    </location>
</feature>
<dbReference type="PROSITE" id="PS50102">
    <property type="entry name" value="RRM"/>
    <property type="match status" value="1"/>
</dbReference>
<dbReference type="InterPro" id="IPR000504">
    <property type="entry name" value="RRM_dom"/>
</dbReference>
<keyword evidence="7" id="KW-1185">Reference proteome</keyword>
<feature type="non-terminal residue" evidence="6">
    <location>
        <position position="141"/>
    </location>
</feature>
<feature type="region of interest" description="Disordered" evidence="4">
    <location>
        <begin position="1"/>
        <end position="51"/>
    </location>
</feature>
<dbReference type="GO" id="GO:0003723">
    <property type="term" value="F:RNA binding"/>
    <property type="evidence" value="ECO:0007669"/>
    <property type="project" value="UniProtKB-UniRule"/>
</dbReference>
<gene>
    <name evidence="6" type="ORF">SPIL2461_LOCUS5087</name>
</gene>
<dbReference type="OrthoDB" id="439808at2759"/>
<evidence type="ECO:0000256" key="3">
    <source>
        <dbReference type="PROSITE-ProRule" id="PRU00176"/>
    </source>
</evidence>
<dbReference type="PANTHER" id="PTHR23236:SF119">
    <property type="entry name" value="NUCLEAR RNA-BINDING PROTEIN SART-3"/>
    <property type="match status" value="1"/>
</dbReference>
<name>A0A812LYZ6_SYMPI</name>
<evidence type="ECO:0000313" key="7">
    <source>
        <dbReference type="Proteomes" id="UP000649617"/>
    </source>
</evidence>
<keyword evidence="1" id="KW-0677">Repeat</keyword>
<feature type="non-terminal residue" evidence="6">
    <location>
        <position position="1"/>
    </location>
</feature>
<sequence>ADPEEVPVSKKAAKQKQPGNAGSKPDAAAEASNTKASPARKKQKKGGANAAAEAVASQEQVSMDSKSIGVNLTVFVDGVPYDWSAEKLTEFFRQKCGEVTEVRAPVWQDSGRLRGYAHVVLGSGKSRDKALTLNGTKVGKK</sequence>
<proteinExistence type="predicted"/>
<evidence type="ECO:0000256" key="1">
    <source>
        <dbReference type="ARBA" id="ARBA00022737"/>
    </source>
</evidence>
<dbReference type="SMART" id="SM00360">
    <property type="entry name" value="RRM"/>
    <property type="match status" value="1"/>
</dbReference>